<sequence length="1314" mass="149691">MMESKQRSSIGQIKRKLKDPKTLRVFFSSPFGGMEEEREELTRKYFPQFQHACNIRGIQFVPVDMRWGITSEAADNAQVVNICLREIDRSDIFIGFFGQRYGWHGETDELLQQNIDNAVGRYAFLDKARGKSVTEFEFMHGHLNNPGQLPAAICFRDKAYDDSVRDEAIAKGDKKTVFKYSSESEHASQLMDELIQRVKTTEDECLAVQYNYKNPHEGAKFMFESVWQCCLDFLADSSGKNLSPLLQSLLCHDAYISSLTTLYIGGQDYLSQLKSKVLKDQANVLITGRSGNGKSALLANFITSLKSEQRELCIIYHFIGSAEGTTDPQSIIQHILDELRDICGQKSSEVDSGQSMSEEKGENEFHDIYVAVESAMGMASKNGKRIVIIIDGLDKVTASTKTAKHLYWLPKDLPTGISLVVSTCTSDSQSLDLLIKDSGYQNIEIHDLPEETQRDICQESLMINGKELSPEQLQRIVEAEQTSSPLFLKIVLSEISIYGYFRLLDKKIDSLIYCKGVEDLLSKVLQRLEDDYNSTGEYCHLVQQVLSALAVSHQGLTETDIITMFKIQSNAWSPFYFAMENFLINDSGLLRFAFPELKKAVEAAYLDSEEKRTAVKHQLIKYFENVLKELALDSLLWELDKGADFSNLALRRVANELPWLQKSVGDTAGLIHTLSDIRVFHVLEQKSEYELIDLWAATGLDQNEICHKLLSSFDLAICDVYNAQHRSNLSGEDPPGYLLLPVLKSMTNMFSTACQHHAAIRVFERIVQVLESMEGRLREDVRKSLLRDNKYYLACAYVEYTEFNKARPLHESVMVDCRGLLAEMYDPRIKQTLAFTCNGLGVLYLKQKKYEEAEPLFFESIEHHKPLGNNRAICEAKVNIGVIKMDTGHPEEALEFFNDAMRTFEEIFFGHLPILVGNVLTNIALCHRRMGEVEKAEAMYLRSLEVKAHAVGWNHESIAVCYLNLGALEFYPRKNYAKAEELNRKALEILEFNKVKLEQTEMWQSQENLVLYLICQEKYEEALPIFRRVFSMLQRENRVDQGAASVHREMIRYLISKGHFEEAANIALCHLALPKTAQKSVYILLDACDQRRLPKEKPERPREYTVQYALEEIWPGDNELSAYVAQNHVLPSGDTDLLLKIVKTMDEHNPDFLWTAYDAGAIWCINAENQQATELVLKAGLDKYPDSQELKTKLFDTYRLAHKFDKAYELLREVVEANSDNQSIMLVGGHVAMKNEDVELCKELWKKAAEMEDESMAKQAKDMLKALEDIIAGLDEEHGPEPESHTENGQQSVKDESLEAEKTNNDVIDEKQED</sequence>
<accession>A0AAE1A3G6</accession>
<comment type="caution">
    <text evidence="5">The sequence shown here is derived from an EMBL/GenBank/DDBJ whole genome shotgun (WGS) entry which is preliminary data.</text>
</comment>
<organism evidence="5 6">
    <name type="scientific">Elysia crispata</name>
    <name type="common">lettuce slug</name>
    <dbReference type="NCBI Taxonomy" id="231223"/>
    <lineage>
        <taxon>Eukaryota</taxon>
        <taxon>Metazoa</taxon>
        <taxon>Spiralia</taxon>
        <taxon>Lophotrochozoa</taxon>
        <taxon>Mollusca</taxon>
        <taxon>Gastropoda</taxon>
        <taxon>Heterobranchia</taxon>
        <taxon>Euthyneura</taxon>
        <taxon>Panpulmonata</taxon>
        <taxon>Sacoglossa</taxon>
        <taxon>Placobranchoidea</taxon>
        <taxon>Plakobranchidae</taxon>
        <taxon>Elysia</taxon>
    </lineage>
</organism>
<dbReference type="InterPro" id="IPR056884">
    <property type="entry name" value="NPHP3-like_N"/>
</dbReference>
<dbReference type="Proteomes" id="UP001283361">
    <property type="component" value="Unassembled WGS sequence"/>
</dbReference>
<evidence type="ECO:0000259" key="3">
    <source>
        <dbReference type="Pfam" id="PF13271"/>
    </source>
</evidence>
<dbReference type="Pfam" id="PF24883">
    <property type="entry name" value="NPHP3_N"/>
    <property type="match status" value="1"/>
</dbReference>
<keyword evidence="1" id="KW-0677">Repeat</keyword>
<name>A0AAE1A3G6_9GAST</name>
<dbReference type="SUPFAM" id="SSF52540">
    <property type="entry name" value="P-loop containing nucleoside triphosphate hydrolases"/>
    <property type="match status" value="1"/>
</dbReference>
<dbReference type="InterPro" id="IPR025139">
    <property type="entry name" value="DUF4062"/>
</dbReference>
<evidence type="ECO:0000256" key="2">
    <source>
        <dbReference type="SAM" id="MobiDB-lite"/>
    </source>
</evidence>
<evidence type="ECO:0000256" key="1">
    <source>
        <dbReference type="ARBA" id="ARBA00022737"/>
    </source>
</evidence>
<dbReference type="EMBL" id="JAWDGP010002696">
    <property type="protein sequence ID" value="KAK3780654.1"/>
    <property type="molecule type" value="Genomic_DNA"/>
</dbReference>
<feature type="domain" description="DUF4062" evidence="3">
    <location>
        <begin position="24"/>
        <end position="111"/>
    </location>
</feature>
<dbReference type="PANTHER" id="PTHR19860:SF40">
    <property type="entry name" value="WD40 REPEAT-CONTAINING PROTEIN"/>
    <property type="match status" value="1"/>
</dbReference>
<dbReference type="InterPro" id="IPR051191">
    <property type="entry name" value="DCAF12"/>
</dbReference>
<dbReference type="InterPro" id="IPR019734">
    <property type="entry name" value="TPR_rpt"/>
</dbReference>
<reference evidence="5" key="1">
    <citation type="journal article" date="2023" name="G3 (Bethesda)">
        <title>A reference genome for the long-term kleptoplast-retaining sea slug Elysia crispata morphotype clarki.</title>
        <authorList>
            <person name="Eastman K.E."/>
            <person name="Pendleton A.L."/>
            <person name="Shaikh M.A."/>
            <person name="Suttiyut T."/>
            <person name="Ogas R."/>
            <person name="Tomko P."/>
            <person name="Gavelis G."/>
            <person name="Widhalm J.R."/>
            <person name="Wisecaver J.H."/>
        </authorList>
    </citation>
    <scope>NUCLEOTIDE SEQUENCE</scope>
    <source>
        <strain evidence="5">ECLA1</strain>
    </source>
</reference>
<dbReference type="PANTHER" id="PTHR19860">
    <property type="entry name" value="DDB1- AND CUL4-ASSOCIATED FACTOR 12-RELATED"/>
    <property type="match status" value="1"/>
</dbReference>
<proteinExistence type="predicted"/>
<evidence type="ECO:0008006" key="7">
    <source>
        <dbReference type="Google" id="ProtNLM"/>
    </source>
</evidence>
<dbReference type="Gene3D" id="3.40.50.300">
    <property type="entry name" value="P-loop containing nucleotide triphosphate hydrolases"/>
    <property type="match status" value="1"/>
</dbReference>
<dbReference type="SUPFAM" id="SSF48452">
    <property type="entry name" value="TPR-like"/>
    <property type="match status" value="2"/>
</dbReference>
<dbReference type="InterPro" id="IPR027417">
    <property type="entry name" value="P-loop_NTPase"/>
</dbReference>
<protein>
    <recommendedName>
        <fullName evidence="7">DUF4062 domain-containing protein</fullName>
    </recommendedName>
</protein>
<evidence type="ECO:0000313" key="6">
    <source>
        <dbReference type="Proteomes" id="UP001283361"/>
    </source>
</evidence>
<feature type="region of interest" description="Disordered" evidence="2">
    <location>
        <begin position="1269"/>
        <end position="1314"/>
    </location>
</feature>
<gene>
    <name evidence="5" type="ORF">RRG08_028102</name>
</gene>
<keyword evidence="6" id="KW-1185">Reference proteome</keyword>
<feature type="compositionally biased region" description="Basic and acidic residues" evidence="2">
    <location>
        <begin position="1293"/>
        <end position="1314"/>
    </location>
</feature>
<dbReference type="Pfam" id="PF13424">
    <property type="entry name" value="TPR_12"/>
    <property type="match status" value="1"/>
</dbReference>
<dbReference type="SMART" id="SM00028">
    <property type="entry name" value="TPR"/>
    <property type="match status" value="4"/>
</dbReference>
<dbReference type="GO" id="GO:0080008">
    <property type="term" value="C:Cul4-RING E3 ubiquitin ligase complex"/>
    <property type="evidence" value="ECO:0007669"/>
    <property type="project" value="TreeGrafter"/>
</dbReference>
<evidence type="ECO:0000313" key="5">
    <source>
        <dbReference type="EMBL" id="KAK3780654.1"/>
    </source>
</evidence>
<dbReference type="Gene3D" id="1.25.40.10">
    <property type="entry name" value="Tetratricopeptide repeat domain"/>
    <property type="match status" value="3"/>
</dbReference>
<evidence type="ECO:0000259" key="4">
    <source>
        <dbReference type="Pfam" id="PF24883"/>
    </source>
</evidence>
<dbReference type="Pfam" id="PF13271">
    <property type="entry name" value="DUF4062"/>
    <property type="match status" value="1"/>
</dbReference>
<feature type="domain" description="Nephrocystin 3-like N-terminal" evidence="4">
    <location>
        <begin position="280"/>
        <end position="406"/>
    </location>
</feature>
<feature type="compositionally biased region" description="Basic and acidic residues" evidence="2">
    <location>
        <begin position="1275"/>
        <end position="1286"/>
    </location>
</feature>
<dbReference type="InterPro" id="IPR011990">
    <property type="entry name" value="TPR-like_helical_dom_sf"/>
</dbReference>